<dbReference type="InterPro" id="IPR023343">
    <property type="entry name" value="Penicillin_amidase_dom1"/>
</dbReference>
<proteinExistence type="inferred from homology"/>
<dbReference type="PIRSF" id="PIRSF001227">
    <property type="entry name" value="Pen_acylase"/>
    <property type="match status" value="1"/>
</dbReference>
<dbReference type="EMBL" id="BAAAQN010000025">
    <property type="protein sequence ID" value="GAA2037732.1"/>
    <property type="molecule type" value="Genomic_DNA"/>
</dbReference>
<dbReference type="CDD" id="cd03747">
    <property type="entry name" value="Ntn_PGA_like"/>
    <property type="match status" value="1"/>
</dbReference>
<evidence type="ECO:0000313" key="4">
    <source>
        <dbReference type="EMBL" id="GAA2037732.1"/>
    </source>
</evidence>
<keyword evidence="3" id="KW-0865">Zymogen</keyword>
<keyword evidence="2" id="KW-0378">Hydrolase</keyword>
<dbReference type="Gene3D" id="1.10.1400.10">
    <property type="match status" value="1"/>
</dbReference>
<organism evidence="4 5">
    <name type="scientific">Catenulispora yoronensis</name>
    <dbReference type="NCBI Taxonomy" id="450799"/>
    <lineage>
        <taxon>Bacteria</taxon>
        <taxon>Bacillati</taxon>
        <taxon>Actinomycetota</taxon>
        <taxon>Actinomycetes</taxon>
        <taxon>Catenulisporales</taxon>
        <taxon>Catenulisporaceae</taxon>
        <taxon>Catenulispora</taxon>
    </lineage>
</organism>
<dbReference type="RefSeq" id="WP_344667492.1">
    <property type="nucleotide sequence ID" value="NZ_BAAAQN010000025.1"/>
</dbReference>
<sequence length="879" mass="95049">MRSWRRDLTPRGRLGLRAVSLVGALVLAVAVLEVSVAGAGTIPPLGAAINPGTGVWTTADQGDPPHDQNLKLPGLTGGATVSFESDGTAHIQAGTDADMYRALGYTHARFRLFEMDMARRQAEGRLAETTNDPAALPSDEYELDLGLLRASQRDWDSLPAQSPARAVLTQYTQGVNAAIAQMKKDNSLPLYYKLMNFPVEQWTPVDSLAVQRLETQTLAFDPLPTAYSYIAGAFGRQKFEQLYQPVGQNPQYPYDPGPYQKLPLTPIPARDDGAPTPTGGTVPQAAGQAQEFQTGSSQQAIEASAQFQDRLSQLPANAYHTIGDSNAWVVSGSLTASGKPILASDPHLNLTMPSIWYQVELRSPSYQLAGVTVPGIPAVLDGKNQHISWGLTNSQRPGTFYYLEQTDAAHPDQYYWDGQWRPMTKIVNKIKQHDGSTVTYTTRMTVHGPIMTVQGVTAAVWFAGTLPSDNLDSMLTVEKATSFDQFHQALRSWNTPAQNFAYADDSGNIGIVNAGLQPQTSDSCLPWLPMAGTGECDVTGSIPFEALPITYNPPSGFAQTANQREVGTDYPYYYGRGYDFFDQGWRSTEITKALTGATGVTSQQMQDLQMSSADDVARAMLPTVLSYLQAPGQQWDAVQTAALNDLKSWNYGVDANSTAATIWGRFMVLYGYAVWHPVWQQYKVPAPPRDVFTPRKNDSTYAVDGLNGLLINMTISDTANPVFAPAGSTTHTAPEVVRQAFAAAVADLKSKRGADVNTWKLGNGHKVMIASLLKSPTLDEGPFPSGGSGRTINSVVSAAPVRHGKTLTGVAVGGASWRMVVDWGTGQSVGIYPGGQSENPASPWYSDRLADWFAGKNRPIIEGDQALAATKGRTWTLNP</sequence>
<dbReference type="InterPro" id="IPR029055">
    <property type="entry name" value="Ntn_hydrolases_N"/>
</dbReference>
<dbReference type="InterPro" id="IPR014395">
    <property type="entry name" value="Pen/GL7ACA/AHL_acylase"/>
</dbReference>
<dbReference type="InterPro" id="IPR043146">
    <property type="entry name" value="Penicillin_amidase_N_B-knob"/>
</dbReference>
<dbReference type="Pfam" id="PF01804">
    <property type="entry name" value="Penicil_amidase"/>
    <property type="match status" value="1"/>
</dbReference>
<dbReference type="PANTHER" id="PTHR34218:SF4">
    <property type="entry name" value="ACYL-HOMOSERINE LACTONE ACYLASE QUIP"/>
    <property type="match status" value="1"/>
</dbReference>
<comment type="caution">
    <text evidence="4">The sequence shown here is derived from an EMBL/GenBank/DDBJ whole genome shotgun (WGS) entry which is preliminary data.</text>
</comment>
<gene>
    <name evidence="4" type="ORF">GCM10009839_43850</name>
</gene>
<evidence type="ECO:0000256" key="2">
    <source>
        <dbReference type="ARBA" id="ARBA00022801"/>
    </source>
</evidence>
<dbReference type="Gene3D" id="1.10.439.10">
    <property type="entry name" value="Penicillin Amidohydrolase, domain 1"/>
    <property type="match status" value="1"/>
</dbReference>
<reference evidence="5" key="1">
    <citation type="journal article" date="2019" name="Int. J. Syst. Evol. Microbiol.">
        <title>The Global Catalogue of Microorganisms (GCM) 10K type strain sequencing project: providing services to taxonomists for standard genome sequencing and annotation.</title>
        <authorList>
            <consortium name="The Broad Institute Genomics Platform"/>
            <consortium name="The Broad Institute Genome Sequencing Center for Infectious Disease"/>
            <person name="Wu L."/>
            <person name="Ma J."/>
        </authorList>
    </citation>
    <scope>NUCLEOTIDE SEQUENCE [LARGE SCALE GENOMIC DNA]</scope>
    <source>
        <strain evidence="5">JCM 16014</strain>
    </source>
</reference>
<dbReference type="PANTHER" id="PTHR34218">
    <property type="entry name" value="PEPTIDASE S45 PENICILLIN AMIDASE"/>
    <property type="match status" value="1"/>
</dbReference>
<evidence type="ECO:0000256" key="1">
    <source>
        <dbReference type="ARBA" id="ARBA00006586"/>
    </source>
</evidence>
<dbReference type="InterPro" id="IPR002692">
    <property type="entry name" value="S45"/>
</dbReference>
<dbReference type="InterPro" id="IPR043147">
    <property type="entry name" value="Penicillin_amidase_A-knob"/>
</dbReference>
<protein>
    <submittedName>
        <fullName evidence="4">Penicillin acylase family protein</fullName>
    </submittedName>
</protein>
<evidence type="ECO:0000313" key="5">
    <source>
        <dbReference type="Proteomes" id="UP001500751"/>
    </source>
</evidence>
<dbReference type="Gene3D" id="3.60.20.10">
    <property type="entry name" value="Glutamine Phosphoribosylpyrophosphate, subunit 1, domain 1"/>
    <property type="match status" value="1"/>
</dbReference>
<accession>A0ABP5G081</accession>
<dbReference type="Gene3D" id="2.30.120.10">
    <property type="match status" value="1"/>
</dbReference>
<name>A0ABP5G081_9ACTN</name>
<evidence type="ECO:0000256" key="3">
    <source>
        <dbReference type="ARBA" id="ARBA00023145"/>
    </source>
</evidence>
<dbReference type="Proteomes" id="UP001500751">
    <property type="component" value="Unassembled WGS sequence"/>
</dbReference>
<comment type="similarity">
    <text evidence="1">Belongs to the peptidase S45 family.</text>
</comment>
<dbReference type="SUPFAM" id="SSF56235">
    <property type="entry name" value="N-terminal nucleophile aminohydrolases (Ntn hydrolases)"/>
    <property type="match status" value="1"/>
</dbReference>
<keyword evidence="5" id="KW-1185">Reference proteome</keyword>